<proteinExistence type="predicted"/>
<reference evidence="1" key="1">
    <citation type="submission" date="2014-09" db="EMBL/GenBank/DDBJ databases">
        <authorList>
            <person name="Magalhaes I.L.F."/>
            <person name="Oliveira U."/>
            <person name="Santos F.R."/>
            <person name="Vidigal T.H.D.A."/>
            <person name="Brescovit A.D."/>
            <person name="Santos A.J."/>
        </authorList>
    </citation>
    <scope>NUCLEOTIDE SEQUENCE</scope>
    <source>
        <tissue evidence="1">Shoot tissue taken approximately 20 cm above the soil surface</tissue>
    </source>
</reference>
<dbReference type="EMBL" id="GBRH01166490">
    <property type="protein sequence ID" value="JAE31406.1"/>
    <property type="molecule type" value="Transcribed_RNA"/>
</dbReference>
<accession>A0A0A9H984</accession>
<dbReference type="AlphaFoldDB" id="A0A0A9H984"/>
<reference evidence="1" key="2">
    <citation type="journal article" date="2015" name="Data Brief">
        <title>Shoot transcriptome of the giant reed, Arundo donax.</title>
        <authorList>
            <person name="Barrero R.A."/>
            <person name="Guerrero F.D."/>
            <person name="Moolhuijzen P."/>
            <person name="Goolsby J.A."/>
            <person name="Tidwell J."/>
            <person name="Bellgard S.E."/>
            <person name="Bellgard M.I."/>
        </authorList>
    </citation>
    <scope>NUCLEOTIDE SEQUENCE</scope>
    <source>
        <tissue evidence="1">Shoot tissue taken approximately 20 cm above the soil surface</tissue>
    </source>
</reference>
<name>A0A0A9H984_ARUDO</name>
<organism evidence="1">
    <name type="scientific">Arundo donax</name>
    <name type="common">Giant reed</name>
    <name type="synonym">Donax arundinaceus</name>
    <dbReference type="NCBI Taxonomy" id="35708"/>
    <lineage>
        <taxon>Eukaryota</taxon>
        <taxon>Viridiplantae</taxon>
        <taxon>Streptophyta</taxon>
        <taxon>Embryophyta</taxon>
        <taxon>Tracheophyta</taxon>
        <taxon>Spermatophyta</taxon>
        <taxon>Magnoliopsida</taxon>
        <taxon>Liliopsida</taxon>
        <taxon>Poales</taxon>
        <taxon>Poaceae</taxon>
        <taxon>PACMAD clade</taxon>
        <taxon>Arundinoideae</taxon>
        <taxon>Arundineae</taxon>
        <taxon>Arundo</taxon>
    </lineage>
</organism>
<sequence length="34" mass="3851">MQDSCFSIWATDPRSAASRDTTGKNMLFSRSVHF</sequence>
<protein>
    <submittedName>
        <fullName evidence="1">Aspartic proteinase oryzasin-1</fullName>
    </submittedName>
</protein>
<evidence type="ECO:0000313" key="1">
    <source>
        <dbReference type="EMBL" id="JAE31406.1"/>
    </source>
</evidence>